<dbReference type="Pfam" id="PF06458">
    <property type="entry name" value="MucBP"/>
    <property type="match status" value="1"/>
</dbReference>
<dbReference type="OrthoDB" id="2306834at2"/>
<feature type="signal peptide" evidence="3">
    <location>
        <begin position="1"/>
        <end position="21"/>
    </location>
</feature>
<proteinExistence type="predicted"/>
<dbReference type="InterPro" id="IPR056573">
    <property type="entry name" value="Lectin_L-type_dom"/>
</dbReference>
<dbReference type="CDD" id="cd01951">
    <property type="entry name" value="lectin_L-type"/>
    <property type="match status" value="1"/>
</dbReference>
<evidence type="ECO:0000313" key="5">
    <source>
        <dbReference type="EMBL" id="EOH77441.1"/>
    </source>
</evidence>
<feature type="domain" description="MucBP" evidence="4">
    <location>
        <begin position="487"/>
        <end position="548"/>
    </location>
</feature>
<gene>
    <name evidence="6" type="ORF">I585_03342</name>
    <name evidence="5" type="ORF">UAI_02078</name>
</gene>
<sequence>MAKKKILILIASGLLSMTSFSIISEATTVSSTKLQTSASQSTEQSQIEETSESTAVSESFAVKETDTSDLSETAASIDDLPQSGKIVKRSAAPFAADLPQDPNIIPIDKVFQNPIGNSTSILEDGKLLQLNPAQKSQKGAIWSKKPISLLSDFTFKSYLYLGDQRGSAGDGMTFTLTNDPRMENDATQVIGSSGMGIGAYSTKSGEPYIRNGLSIEFDTYKNQGSSDRMDREISGDNSGHGHVAFVTPKENNNNYDNEHTGVTVAPTYLSDGTWRMLTVHWNAGTKQLSYDLEGIGSSSHEVTDLNAKFGGTTVYWGFTSSTGGKYQENALAMTQIPSSVKSTAELSVNDTGFETEAEANKEDIVTLKNTLHIDNDLKSHRDFADEHQPQMSINLPSELAYEQGSLKIDGIQASDKDIIVAGTRITLDLTDYLVLEKDMVIELKTKLQDSTPEKRLAMNFEYLENGALLQKSNEIAVKIAKPKEKSITVFYQDAATNQEVAPSKQLTGKIGDHYKETPPAVAGFVFKNDSGNAEGTFSETTQDIYFYFRSGELYFMEAPKQIVFGSRKISTTALVKFGTATEGLRIMDERATNKWQVQLKQTQPLTDGTVVMPDVLSFVTDSQSDTISDAAITISEGDQKGETDLSGLLDAGQQRGIKITVPVEYQRLGTFKGALSWTLTDVPGN</sequence>
<comment type="caution">
    <text evidence="5">The sequence shown here is derived from an EMBL/GenBank/DDBJ whole genome shotgun (WGS) entry which is preliminary data.</text>
</comment>
<dbReference type="PATRIC" id="fig|1158601.3.peg.2048"/>
<dbReference type="InterPro" id="IPR013320">
    <property type="entry name" value="ConA-like_dom_sf"/>
</dbReference>
<dbReference type="EMBL" id="AJAK01000015">
    <property type="protein sequence ID" value="EOH77441.1"/>
    <property type="molecule type" value="Genomic_DNA"/>
</dbReference>
<dbReference type="EMBL" id="ASWA01000004">
    <property type="protein sequence ID" value="EOT64145.1"/>
    <property type="molecule type" value="Genomic_DNA"/>
</dbReference>
<name>R2RA38_9ENTE</name>
<dbReference type="STRING" id="71451.RV07_GL004314"/>
<evidence type="ECO:0000313" key="8">
    <source>
        <dbReference type="Proteomes" id="UP000014148"/>
    </source>
</evidence>
<dbReference type="Proteomes" id="UP000014148">
    <property type="component" value="Unassembled WGS sequence"/>
</dbReference>
<dbReference type="Gene3D" id="2.60.120.200">
    <property type="match status" value="1"/>
</dbReference>
<dbReference type="Proteomes" id="UP000013783">
    <property type="component" value="Unassembled WGS sequence"/>
</dbReference>
<organism evidence="5 7">
    <name type="scientific">Enterococcus malodoratus ATCC 43197</name>
    <dbReference type="NCBI Taxonomy" id="1158601"/>
    <lineage>
        <taxon>Bacteria</taxon>
        <taxon>Bacillati</taxon>
        <taxon>Bacillota</taxon>
        <taxon>Bacilli</taxon>
        <taxon>Lactobacillales</taxon>
        <taxon>Enterococcaceae</taxon>
        <taxon>Enterococcus</taxon>
    </lineage>
</organism>
<evidence type="ECO:0000256" key="3">
    <source>
        <dbReference type="SAM" id="SignalP"/>
    </source>
</evidence>
<dbReference type="RefSeq" id="WP_010740913.1">
    <property type="nucleotide sequence ID" value="NZ_KB946250.1"/>
</dbReference>
<keyword evidence="8" id="KW-1185">Reference proteome</keyword>
<dbReference type="InterPro" id="IPR009459">
    <property type="entry name" value="MucBP_dom"/>
</dbReference>
<evidence type="ECO:0000256" key="2">
    <source>
        <dbReference type="SAM" id="MobiDB-lite"/>
    </source>
</evidence>
<protein>
    <submittedName>
        <fullName evidence="5">WxL domain surface protein</fullName>
    </submittedName>
</protein>
<feature type="compositionally biased region" description="Low complexity" evidence="2">
    <location>
        <begin position="35"/>
        <end position="60"/>
    </location>
</feature>
<evidence type="ECO:0000259" key="4">
    <source>
        <dbReference type="Pfam" id="PF06458"/>
    </source>
</evidence>
<evidence type="ECO:0000313" key="7">
    <source>
        <dbReference type="Proteomes" id="UP000013783"/>
    </source>
</evidence>
<dbReference type="AlphaFoldDB" id="R2RA38"/>
<dbReference type="Gene3D" id="3.10.20.320">
    <property type="entry name" value="Putative peptidoglycan bound protein (lpxtg motif)"/>
    <property type="match status" value="1"/>
</dbReference>
<keyword evidence="3" id="KW-0732">Signal</keyword>
<keyword evidence="1" id="KW-0677">Repeat</keyword>
<evidence type="ECO:0000256" key="1">
    <source>
        <dbReference type="ARBA" id="ARBA00022737"/>
    </source>
</evidence>
<reference evidence="5 7" key="1">
    <citation type="submission" date="2013-02" db="EMBL/GenBank/DDBJ databases">
        <title>The Genome Sequence of Enterococcus malodoratus ATCC_43197.</title>
        <authorList>
            <consortium name="The Broad Institute Genome Sequencing Platform"/>
            <consortium name="The Broad Institute Genome Sequencing Center for Infectious Disease"/>
            <person name="Earl A.M."/>
            <person name="Gilmore M.S."/>
            <person name="Lebreton F."/>
            <person name="Walker B."/>
            <person name="Young S.K."/>
            <person name="Zeng Q."/>
            <person name="Gargeya S."/>
            <person name="Fitzgerald M."/>
            <person name="Haas B."/>
            <person name="Abouelleil A."/>
            <person name="Alvarado L."/>
            <person name="Arachchi H.M."/>
            <person name="Berlin A.M."/>
            <person name="Chapman S.B."/>
            <person name="Dewar J."/>
            <person name="Goldberg J."/>
            <person name="Griggs A."/>
            <person name="Gujja S."/>
            <person name="Hansen M."/>
            <person name="Howarth C."/>
            <person name="Imamovic A."/>
            <person name="Larimer J."/>
            <person name="McCowan C."/>
            <person name="Murphy C."/>
            <person name="Neiman D."/>
            <person name="Pearson M."/>
            <person name="Priest M."/>
            <person name="Roberts A."/>
            <person name="Saif S."/>
            <person name="Shea T."/>
            <person name="Sisk P."/>
            <person name="Sykes S."/>
            <person name="Wortman J."/>
            <person name="Nusbaum C."/>
            <person name="Birren B."/>
        </authorList>
    </citation>
    <scope>NUCLEOTIDE SEQUENCE [LARGE SCALE GENOMIC DNA]</scope>
    <source>
        <strain evidence="5 7">ATCC 43197</strain>
    </source>
</reference>
<reference evidence="6 8" key="2">
    <citation type="submission" date="2013-03" db="EMBL/GenBank/DDBJ databases">
        <title>The Genome Sequence of Enterococcus malodoratus ATCC_43197 (PacBio/Illumina hybrid assembly).</title>
        <authorList>
            <consortium name="The Broad Institute Genomics Platform"/>
            <consortium name="The Broad Institute Genome Sequencing Center for Infectious Disease"/>
            <person name="Earl A."/>
            <person name="Russ C."/>
            <person name="Gilmore M."/>
            <person name="Surin D."/>
            <person name="Walker B."/>
            <person name="Young S."/>
            <person name="Zeng Q."/>
            <person name="Gargeya S."/>
            <person name="Fitzgerald M."/>
            <person name="Haas B."/>
            <person name="Abouelleil A."/>
            <person name="Allen A.W."/>
            <person name="Alvarado L."/>
            <person name="Arachchi H.M."/>
            <person name="Berlin A.M."/>
            <person name="Chapman S.B."/>
            <person name="Gainer-Dewar J."/>
            <person name="Goldberg J."/>
            <person name="Griggs A."/>
            <person name="Gujja S."/>
            <person name="Hansen M."/>
            <person name="Howarth C."/>
            <person name="Imamovic A."/>
            <person name="Ireland A."/>
            <person name="Larimer J."/>
            <person name="McCowan C."/>
            <person name="Murphy C."/>
            <person name="Pearson M."/>
            <person name="Poon T.W."/>
            <person name="Priest M."/>
            <person name="Roberts A."/>
            <person name="Saif S."/>
            <person name="Shea T."/>
            <person name="Sisk P."/>
            <person name="Sykes S."/>
            <person name="Wortman J."/>
            <person name="Nusbaum C."/>
            <person name="Birren B."/>
        </authorList>
    </citation>
    <scope>NUCLEOTIDE SEQUENCE [LARGE SCALE GENOMIC DNA]</scope>
    <source>
        <strain evidence="6 8">ATCC 43197</strain>
    </source>
</reference>
<dbReference type="Pfam" id="PF18483">
    <property type="entry name" value="Lectin_L-type_dom"/>
    <property type="match status" value="1"/>
</dbReference>
<feature type="region of interest" description="Disordered" evidence="2">
    <location>
        <begin position="33"/>
        <end position="62"/>
    </location>
</feature>
<evidence type="ECO:0000313" key="6">
    <source>
        <dbReference type="EMBL" id="EOT64145.1"/>
    </source>
</evidence>
<feature type="chain" id="PRO_5038431358" evidence="3">
    <location>
        <begin position="22"/>
        <end position="685"/>
    </location>
</feature>
<dbReference type="eggNOG" id="COG4886">
    <property type="taxonomic scope" value="Bacteria"/>
</dbReference>
<dbReference type="SUPFAM" id="SSF49899">
    <property type="entry name" value="Concanavalin A-like lectins/glucanases"/>
    <property type="match status" value="1"/>
</dbReference>
<accession>R2RA38</accession>